<sequence>MGSFWIRRGRGQMAQNRSPLFCGCSLPEASPFSSLCHQTAAWDCLLALLHERDWLTTRESTPVRGPCRLPWSCTSVLLLVVNLVRITRHPSLFLCQMKCCI</sequence>
<organism evidence="2 3">
    <name type="scientific">Musa acuminata subsp. malaccensis</name>
    <name type="common">Wild banana</name>
    <name type="synonym">Musa malaccensis</name>
    <dbReference type="NCBI Taxonomy" id="214687"/>
    <lineage>
        <taxon>Eukaryota</taxon>
        <taxon>Viridiplantae</taxon>
        <taxon>Streptophyta</taxon>
        <taxon>Embryophyta</taxon>
        <taxon>Tracheophyta</taxon>
        <taxon>Spermatophyta</taxon>
        <taxon>Magnoliopsida</taxon>
        <taxon>Liliopsida</taxon>
        <taxon>Zingiberales</taxon>
        <taxon>Musaceae</taxon>
        <taxon>Musa</taxon>
    </lineage>
</organism>
<evidence type="ECO:0000313" key="3">
    <source>
        <dbReference type="Proteomes" id="UP000012960"/>
    </source>
</evidence>
<proteinExistence type="predicted"/>
<evidence type="ECO:0000313" key="2">
    <source>
        <dbReference type="EnsemblPlants" id="Ma06_p29330.1"/>
    </source>
</evidence>
<dbReference type="EnsemblPlants" id="Ma06_t29330.1">
    <property type="protein sequence ID" value="Ma06_p29330.1"/>
    <property type="gene ID" value="Ma06_g29330"/>
</dbReference>
<gene>
    <name evidence="1" type="ORF">GSMUA_175490.1</name>
</gene>
<dbReference type="Gramene" id="Ma06_t29330.1">
    <property type="protein sequence ID" value="Ma06_p29330.1"/>
    <property type="gene ID" value="Ma06_g29330"/>
</dbReference>
<dbReference type="EMBL" id="HG996471">
    <property type="protein sequence ID" value="CAG1847754.1"/>
    <property type="molecule type" value="Genomic_DNA"/>
</dbReference>
<dbReference type="AlphaFoldDB" id="A0A804JLS3"/>
<reference evidence="2" key="2">
    <citation type="submission" date="2021-05" db="UniProtKB">
        <authorList>
            <consortium name="EnsemblPlants"/>
        </authorList>
    </citation>
    <scope>IDENTIFICATION</scope>
    <source>
        <strain evidence="2">subsp. malaccensis</strain>
    </source>
</reference>
<evidence type="ECO:0000313" key="1">
    <source>
        <dbReference type="EMBL" id="CAG1847754.1"/>
    </source>
</evidence>
<accession>A0A804JLS3</accession>
<keyword evidence="3" id="KW-1185">Reference proteome</keyword>
<dbReference type="InParanoid" id="A0A804JLS3"/>
<name>A0A804JLS3_MUSAM</name>
<dbReference type="Proteomes" id="UP000012960">
    <property type="component" value="Unplaced"/>
</dbReference>
<reference evidence="1" key="1">
    <citation type="submission" date="2021-03" db="EMBL/GenBank/DDBJ databases">
        <authorList>
            <consortium name="Genoscope - CEA"/>
            <person name="William W."/>
        </authorList>
    </citation>
    <scope>NUCLEOTIDE SEQUENCE</scope>
    <source>
        <strain evidence="1">Doubled-haploid Pahang</strain>
    </source>
</reference>
<protein>
    <submittedName>
        <fullName evidence="1">(wild Malaysian banana) hypothetical protein</fullName>
    </submittedName>
</protein>